<reference evidence="3" key="1">
    <citation type="journal article" date="2019" name="Nat. Commun.">
        <title>Expansion of phycobilisome linker gene families in mesophilic red algae.</title>
        <authorList>
            <person name="Lee J."/>
            <person name="Kim D."/>
            <person name="Bhattacharya D."/>
            <person name="Yoon H.S."/>
        </authorList>
    </citation>
    <scope>NUCLEOTIDE SEQUENCE [LARGE SCALE GENOMIC DNA]</scope>
    <source>
        <strain evidence="3">CCMP 1328</strain>
    </source>
</reference>
<protein>
    <submittedName>
        <fullName evidence="2">Uncharacterized protein</fullName>
    </submittedName>
</protein>
<feature type="region of interest" description="Disordered" evidence="1">
    <location>
        <begin position="46"/>
        <end position="122"/>
    </location>
</feature>
<sequence>MQAPAVPFLWGPRAAQRWLEESVADSESETEAQMLEYLRIKTPEEVKRHGVTGERIRGARAGALASHSPSSSSSPVTSKRTSKRTRKRGAAAGKTASAREAQGVEGTGLSAGGAGGYANEIPFWDSQHRKRIKLELARKDISEDLLALADLGRM</sequence>
<evidence type="ECO:0000313" key="3">
    <source>
        <dbReference type="Proteomes" id="UP000324585"/>
    </source>
</evidence>
<evidence type="ECO:0000313" key="2">
    <source>
        <dbReference type="EMBL" id="KAA8493691.1"/>
    </source>
</evidence>
<feature type="compositionally biased region" description="Gly residues" evidence="1">
    <location>
        <begin position="105"/>
        <end position="116"/>
    </location>
</feature>
<feature type="compositionally biased region" description="Basic residues" evidence="1">
    <location>
        <begin position="80"/>
        <end position="89"/>
    </location>
</feature>
<feature type="compositionally biased region" description="Low complexity" evidence="1">
    <location>
        <begin position="61"/>
        <end position="79"/>
    </location>
</feature>
<evidence type="ECO:0000256" key="1">
    <source>
        <dbReference type="SAM" id="MobiDB-lite"/>
    </source>
</evidence>
<name>A0A5J4YQ96_PORPP</name>
<keyword evidence="3" id="KW-1185">Reference proteome</keyword>
<organism evidence="2 3">
    <name type="scientific">Porphyridium purpureum</name>
    <name type="common">Red alga</name>
    <name type="synonym">Porphyridium cruentum</name>
    <dbReference type="NCBI Taxonomy" id="35688"/>
    <lineage>
        <taxon>Eukaryota</taxon>
        <taxon>Rhodophyta</taxon>
        <taxon>Bangiophyceae</taxon>
        <taxon>Porphyridiales</taxon>
        <taxon>Porphyridiaceae</taxon>
        <taxon>Porphyridium</taxon>
    </lineage>
</organism>
<dbReference type="EMBL" id="VRMN01000006">
    <property type="protein sequence ID" value="KAA8493691.1"/>
    <property type="molecule type" value="Genomic_DNA"/>
</dbReference>
<proteinExistence type="predicted"/>
<feature type="compositionally biased region" description="Basic and acidic residues" evidence="1">
    <location>
        <begin position="46"/>
        <end position="57"/>
    </location>
</feature>
<dbReference type="AlphaFoldDB" id="A0A5J4YQ96"/>
<gene>
    <name evidence="2" type="ORF">FVE85_4828</name>
</gene>
<feature type="compositionally biased region" description="Low complexity" evidence="1">
    <location>
        <begin position="90"/>
        <end position="104"/>
    </location>
</feature>
<dbReference type="Proteomes" id="UP000324585">
    <property type="component" value="Unassembled WGS sequence"/>
</dbReference>
<comment type="caution">
    <text evidence="2">The sequence shown here is derived from an EMBL/GenBank/DDBJ whole genome shotgun (WGS) entry which is preliminary data.</text>
</comment>
<accession>A0A5J4YQ96</accession>